<dbReference type="GO" id="GO:0016020">
    <property type="term" value="C:membrane"/>
    <property type="evidence" value="ECO:0007669"/>
    <property type="project" value="UniProtKB-SubCell"/>
</dbReference>
<evidence type="ECO:0000256" key="1">
    <source>
        <dbReference type="ARBA" id="ARBA00004141"/>
    </source>
</evidence>
<dbReference type="InterPro" id="IPR036259">
    <property type="entry name" value="MFS_trans_sf"/>
</dbReference>
<feature type="transmembrane region" description="Helical" evidence="8">
    <location>
        <begin position="103"/>
        <end position="120"/>
    </location>
</feature>
<feature type="transmembrane region" description="Helical" evidence="8">
    <location>
        <begin position="296"/>
        <end position="317"/>
    </location>
</feature>
<organism evidence="10 11">
    <name type="scientific">Gossypium anomalum</name>
    <dbReference type="NCBI Taxonomy" id="47600"/>
    <lineage>
        <taxon>Eukaryota</taxon>
        <taxon>Viridiplantae</taxon>
        <taxon>Streptophyta</taxon>
        <taxon>Embryophyta</taxon>
        <taxon>Tracheophyta</taxon>
        <taxon>Spermatophyta</taxon>
        <taxon>Magnoliopsida</taxon>
        <taxon>eudicotyledons</taxon>
        <taxon>Gunneridae</taxon>
        <taxon>Pentapetalae</taxon>
        <taxon>rosids</taxon>
        <taxon>malvids</taxon>
        <taxon>Malvales</taxon>
        <taxon>Malvaceae</taxon>
        <taxon>Malvoideae</taxon>
        <taxon>Gossypium</taxon>
    </lineage>
</organism>
<evidence type="ECO:0000256" key="2">
    <source>
        <dbReference type="ARBA" id="ARBA00022448"/>
    </source>
</evidence>
<evidence type="ECO:0000256" key="6">
    <source>
        <dbReference type="ARBA" id="ARBA00024338"/>
    </source>
</evidence>
<dbReference type="Proteomes" id="UP000701853">
    <property type="component" value="Chromosome 11"/>
</dbReference>
<accession>A0A8J5Y501</accession>
<feature type="transmembrane region" description="Helical" evidence="8">
    <location>
        <begin position="372"/>
        <end position="391"/>
    </location>
</feature>
<evidence type="ECO:0000256" key="7">
    <source>
        <dbReference type="SAM" id="MobiDB-lite"/>
    </source>
</evidence>
<comment type="similarity">
    <text evidence="6">Belongs to the major facilitator superfamily. Spinster (TC 2.A.1.49) family.</text>
</comment>
<keyword evidence="2" id="KW-0813">Transport</keyword>
<feature type="transmembrane region" description="Helical" evidence="8">
    <location>
        <begin position="229"/>
        <end position="251"/>
    </location>
</feature>
<evidence type="ECO:0000256" key="8">
    <source>
        <dbReference type="SAM" id="Phobius"/>
    </source>
</evidence>
<feature type="region of interest" description="Disordered" evidence="7">
    <location>
        <begin position="1007"/>
        <end position="1029"/>
    </location>
</feature>
<comment type="subcellular location">
    <subcellularLocation>
        <location evidence="1">Membrane</location>
        <topology evidence="1">Multi-pass membrane protein</topology>
    </subcellularLocation>
</comment>
<evidence type="ECO:0000313" key="10">
    <source>
        <dbReference type="EMBL" id="KAG8477119.1"/>
    </source>
</evidence>
<keyword evidence="3 8" id="KW-0812">Transmembrane</keyword>
<feature type="transmembrane region" description="Helical" evidence="8">
    <location>
        <begin position="675"/>
        <end position="698"/>
    </location>
</feature>
<dbReference type="PANTHER" id="PTHR23505:SF52">
    <property type="entry name" value="MAJOR FACILITATOR SUPERFAMILY PROTEIN"/>
    <property type="match status" value="1"/>
</dbReference>
<keyword evidence="5 8" id="KW-0472">Membrane</keyword>
<dbReference type="Gene3D" id="1.20.1250.20">
    <property type="entry name" value="MFS general substrate transporter like domains"/>
    <property type="match status" value="2"/>
</dbReference>
<dbReference type="GO" id="GO:0022857">
    <property type="term" value="F:transmembrane transporter activity"/>
    <property type="evidence" value="ECO:0007669"/>
    <property type="project" value="InterPro"/>
</dbReference>
<keyword evidence="4 8" id="KW-1133">Transmembrane helix</keyword>
<evidence type="ECO:0000256" key="3">
    <source>
        <dbReference type="ARBA" id="ARBA00022692"/>
    </source>
</evidence>
<proteinExistence type="inferred from homology"/>
<keyword evidence="11" id="KW-1185">Reference proteome</keyword>
<feature type="transmembrane region" description="Helical" evidence="8">
    <location>
        <begin position="646"/>
        <end position="663"/>
    </location>
</feature>
<dbReference type="PANTHER" id="PTHR23505">
    <property type="entry name" value="SPINSTER"/>
    <property type="match status" value="1"/>
</dbReference>
<feature type="transmembrane region" description="Helical" evidence="8">
    <location>
        <begin position="845"/>
        <end position="862"/>
    </location>
</feature>
<feature type="domain" description="Major facilitator superfamily (MFS) profile" evidence="9">
    <location>
        <begin position="7"/>
        <end position="444"/>
    </location>
</feature>
<comment type="caution">
    <text evidence="10">The sequence shown here is derived from an EMBL/GenBank/DDBJ whole genome shotgun (WGS) entry which is preliminary data.</text>
</comment>
<feature type="transmembrane region" description="Helical" evidence="8">
    <location>
        <begin position="961"/>
        <end position="984"/>
    </location>
</feature>
<evidence type="ECO:0000313" key="11">
    <source>
        <dbReference type="Proteomes" id="UP000701853"/>
    </source>
</evidence>
<evidence type="ECO:0000259" key="9">
    <source>
        <dbReference type="PROSITE" id="PS50850"/>
    </source>
</evidence>
<dbReference type="FunFam" id="1.20.1250.20:FF:000520">
    <property type="entry name" value="Major facilitator superfamily protein"/>
    <property type="match status" value="2"/>
</dbReference>
<feature type="transmembrane region" description="Helical" evidence="8">
    <location>
        <begin position="913"/>
        <end position="933"/>
    </location>
</feature>
<dbReference type="EMBL" id="JAHUZN010000011">
    <property type="protein sequence ID" value="KAG8477119.1"/>
    <property type="molecule type" value="Genomic_DNA"/>
</dbReference>
<dbReference type="InterPro" id="IPR011701">
    <property type="entry name" value="MFS"/>
</dbReference>
<feature type="transmembrane region" description="Helical" evidence="8">
    <location>
        <begin position="323"/>
        <end position="340"/>
    </location>
</feature>
<feature type="transmembrane region" description="Helical" evidence="8">
    <location>
        <begin position="710"/>
        <end position="730"/>
    </location>
</feature>
<dbReference type="Pfam" id="PF07690">
    <property type="entry name" value="MFS_1"/>
    <property type="match status" value="2"/>
</dbReference>
<feature type="transmembrane region" description="Helical" evidence="8">
    <location>
        <begin position="132"/>
        <end position="154"/>
    </location>
</feature>
<dbReference type="AlphaFoldDB" id="A0A8J5Y501"/>
<feature type="compositionally biased region" description="Basic and acidic residues" evidence="7">
    <location>
        <begin position="1017"/>
        <end position="1029"/>
    </location>
</feature>
<gene>
    <name evidence="10" type="ORF">CXB51_030645</name>
</gene>
<dbReference type="PROSITE" id="PS50850">
    <property type="entry name" value="MFS"/>
    <property type="match status" value="2"/>
</dbReference>
<feature type="transmembrane region" description="Helical" evidence="8">
    <location>
        <begin position="617"/>
        <end position="639"/>
    </location>
</feature>
<dbReference type="OrthoDB" id="440755at2759"/>
<feature type="transmembrane region" description="Helical" evidence="8">
    <location>
        <begin position="804"/>
        <end position="824"/>
    </location>
</feature>
<dbReference type="InterPro" id="IPR020846">
    <property type="entry name" value="MFS_dom"/>
</dbReference>
<feature type="transmembrane region" description="Helical" evidence="8">
    <location>
        <begin position="263"/>
        <end position="284"/>
    </location>
</feature>
<reference evidence="10 11" key="1">
    <citation type="journal article" date="2021" name="bioRxiv">
        <title>The Gossypium anomalum genome as a resource for cotton improvement and evolutionary analysis of hybrid incompatibility.</title>
        <authorList>
            <person name="Grover C.E."/>
            <person name="Yuan D."/>
            <person name="Arick M.A."/>
            <person name="Miller E.R."/>
            <person name="Hu G."/>
            <person name="Peterson D.G."/>
            <person name="Wendel J.F."/>
            <person name="Udall J.A."/>
        </authorList>
    </citation>
    <scope>NUCLEOTIDE SEQUENCE [LARGE SCALE GENOMIC DNA]</scope>
    <source>
        <strain evidence="10">JFW-Udall</strain>
        <tissue evidence="10">Leaf</tissue>
    </source>
</reference>
<feature type="transmembrane region" description="Helical" evidence="8">
    <location>
        <begin position="417"/>
        <end position="440"/>
    </location>
</feature>
<dbReference type="SUPFAM" id="SSF103473">
    <property type="entry name" value="MFS general substrate transporter"/>
    <property type="match status" value="2"/>
</dbReference>
<feature type="transmembrane region" description="Helical" evidence="8">
    <location>
        <begin position="73"/>
        <end position="97"/>
    </location>
</feature>
<sequence>MKSETLTLVLVNLAGIMERADESLLPGVFKEVGAALHTDPTGLGSLTLYRSIVQSSCYPLAAYLAMHHNRAHVIALGAFLWAAATFLVAISTTFLQVALSRGLNGIGLAIVIPAIQSLVADSTDDSNRGMAFGWLQLTGNIGSILGGLCSVLIASKTIIGMPGWRFAFHLVGIISVVVGISVCFFTNDPRYSDRDNVAKDHAACKSFSLRVKDIINEAKLVMRIPTFQVIVAQGVSGSFAGSALAFAPMWLELIGFSHETTALIMTLFVISGSIGGLFGGWMGDILAKRFPNAGRIILSQISSGSAIPIAAVLMLALPDNPSTAVAHGLVFSILGLWMSWNAPATNNPIFAEIVPEKSRTSIYALDNSFESILASFAPPIVGILAQLVFGYKPIPEGSSDSIEIETDRENAASLAKALYTAIGIPMAICCFIYSFLYFTYPRDRETARMQALIDSELQDTKENHSLSSCGKPGFHVVNSKKLDDEERSESYIEFGGEKRLDFDNNDDKNLMSKPKTDEIASYPKLLAATFYSVTKPRKTPQPFTMKSEALTLVLVNLAGIMERADESLLPGVYKEVGAALHTDPTGLGSLTLYRSIVQTCCYPLAAYLAMYHNRAHVIALGAFLWAAATFLVAISTTYLQVAISRGLNGIGLAIVVPAIQSLVADSTDDCNRGVAFGWLQLTGNIGSILGGLCSVLIASKTIMGIPGWRFAFHLVWIISVVVGIAVRLFANDPRFSGHDNAAKEHVGHKSFSSLVKDIINEAKSVIRIPTFQIIVAQGVSGSFPWSALSFAPMWLELIGFSHETTALIITLFVISGSIGALFGGKMGDVLAKRFPNGGRIILSQISAGSMIPIAAVLLLGLPDDPSTAFMHALVYVIMGFCTSWNAPATNNPIFAEIVPEKSRTSIYALDRSFESVLASFAPPIVGILAQHVYGFKPIPKGSSDSIEVETDRKNAASLAKALYTAIAIPMALCSSIYSFLYCTYPRDRERARMQALIESEMQQLEDDHYAPSNAKQSEFRVADSKDKERSEMCSIDLDDNDEKSLLNHQIGFSNLEH</sequence>
<feature type="transmembrane region" description="Helical" evidence="8">
    <location>
        <begin position="868"/>
        <end position="886"/>
    </location>
</feature>
<feature type="domain" description="Major facilitator superfamily (MFS) profile" evidence="9">
    <location>
        <begin position="551"/>
        <end position="986"/>
    </location>
</feature>
<evidence type="ECO:0000256" key="4">
    <source>
        <dbReference type="ARBA" id="ARBA00022989"/>
    </source>
</evidence>
<name>A0A8J5Y501_9ROSI</name>
<feature type="transmembrane region" description="Helical" evidence="8">
    <location>
        <begin position="166"/>
        <end position="185"/>
    </location>
</feature>
<evidence type="ECO:0000256" key="5">
    <source>
        <dbReference type="ARBA" id="ARBA00023136"/>
    </source>
</evidence>
<dbReference type="CDD" id="cd17328">
    <property type="entry name" value="MFS_spinster_like"/>
    <property type="match status" value="2"/>
</dbReference>
<protein>
    <recommendedName>
        <fullName evidence="9">Major facilitator superfamily (MFS) profile domain-containing protein</fullName>
    </recommendedName>
</protein>
<dbReference type="InterPro" id="IPR044770">
    <property type="entry name" value="MFS_spinster-like"/>
</dbReference>